<dbReference type="Gene3D" id="3.90.226.10">
    <property type="entry name" value="2-enoyl-CoA Hydratase, Chain A, domain 1"/>
    <property type="match status" value="1"/>
</dbReference>
<protein>
    <submittedName>
        <fullName evidence="7">Enoyl-CoA hydratase</fullName>
    </submittedName>
</protein>
<evidence type="ECO:0000256" key="4">
    <source>
        <dbReference type="ARBA" id="ARBA00023098"/>
    </source>
</evidence>
<dbReference type="GO" id="GO:0016853">
    <property type="term" value="F:isomerase activity"/>
    <property type="evidence" value="ECO:0007669"/>
    <property type="project" value="UniProtKB-KW"/>
</dbReference>
<keyword evidence="4" id="KW-0443">Lipid metabolism</keyword>
<dbReference type="EMBL" id="REFJ01000001">
    <property type="protein sequence ID" value="RMA82186.1"/>
    <property type="molecule type" value="Genomic_DNA"/>
</dbReference>
<dbReference type="PANTHER" id="PTHR43149">
    <property type="entry name" value="ENOYL-COA HYDRATASE"/>
    <property type="match status" value="1"/>
</dbReference>
<sequence length="281" mass="31262">MSYSRFTIEEQDHIAIVRFSRTDKRNAMDAETWHELKRVFEQLSNEGKVRCAVLASEGKHFCTGMDLAVFQDTSKLFATEEPGRQGEYFRHLVAYLQACISAVEAARFPVIAAVQGGCIGAGFDLISACDIRLATSDAWFQIAETNIGMTADVGTLQRVGSIMPAGLARELCYTGRRLTAVEATTSGYLNRTFESHEALLEGAVEMAREIATKSPMSVAGCKHLLNYSRDHSVADSLHYQTVWQAAHFHYRDMTEAAFAAFEKREANFEALPVINPQKDFN</sequence>
<dbReference type="InterPro" id="IPR018376">
    <property type="entry name" value="Enoyl-CoA_hyd/isom_CS"/>
</dbReference>
<evidence type="ECO:0000313" key="7">
    <source>
        <dbReference type="EMBL" id="RMA82186.1"/>
    </source>
</evidence>
<dbReference type="InterPro" id="IPR045002">
    <property type="entry name" value="Ech1-like"/>
</dbReference>
<keyword evidence="8" id="KW-1185">Reference proteome</keyword>
<organism evidence="7 8">
    <name type="scientific">Umboniibacter marinipuniceus</name>
    <dbReference type="NCBI Taxonomy" id="569599"/>
    <lineage>
        <taxon>Bacteria</taxon>
        <taxon>Pseudomonadati</taxon>
        <taxon>Pseudomonadota</taxon>
        <taxon>Gammaproteobacteria</taxon>
        <taxon>Cellvibrionales</taxon>
        <taxon>Cellvibrionaceae</taxon>
        <taxon>Umboniibacter</taxon>
    </lineage>
</organism>
<reference evidence="7 8" key="1">
    <citation type="submission" date="2018-10" db="EMBL/GenBank/DDBJ databases">
        <title>Genomic Encyclopedia of Type Strains, Phase IV (KMG-IV): sequencing the most valuable type-strain genomes for metagenomic binning, comparative biology and taxonomic classification.</title>
        <authorList>
            <person name="Goeker M."/>
        </authorList>
    </citation>
    <scope>NUCLEOTIDE SEQUENCE [LARGE SCALE GENOMIC DNA]</scope>
    <source>
        <strain evidence="7 8">DSM 25080</strain>
    </source>
</reference>
<dbReference type="InterPro" id="IPR014748">
    <property type="entry name" value="Enoyl-CoA_hydra_C"/>
</dbReference>
<comment type="similarity">
    <text evidence="2 6">Belongs to the enoyl-CoA hydratase/isomerase family.</text>
</comment>
<evidence type="ECO:0000256" key="3">
    <source>
        <dbReference type="ARBA" id="ARBA00022832"/>
    </source>
</evidence>
<keyword evidence="5" id="KW-0413">Isomerase</keyword>
<comment type="pathway">
    <text evidence="1">Lipid metabolism; fatty acid beta-oxidation.</text>
</comment>
<dbReference type="Gene3D" id="1.10.12.10">
    <property type="entry name" value="Lyase 2-enoyl-coa Hydratase, Chain A, domain 2"/>
    <property type="match status" value="1"/>
</dbReference>
<keyword evidence="3" id="KW-0276">Fatty acid metabolism</keyword>
<accession>A0A3M0ACA2</accession>
<evidence type="ECO:0000256" key="5">
    <source>
        <dbReference type="ARBA" id="ARBA00023235"/>
    </source>
</evidence>
<evidence type="ECO:0000256" key="1">
    <source>
        <dbReference type="ARBA" id="ARBA00005005"/>
    </source>
</evidence>
<gene>
    <name evidence="7" type="ORF">DFR27_0134</name>
</gene>
<dbReference type="GO" id="GO:0006635">
    <property type="term" value="P:fatty acid beta-oxidation"/>
    <property type="evidence" value="ECO:0007669"/>
    <property type="project" value="UniProtKB-UniPathway"/>
</dbReference>
<dbReference type="RefSeq" id="WP_121875534.1">
    <property type="nucleotide sequence ID" value="NZ_REFJ01000001.1"/>
</dbReference>
<dbReference type="Proteomes" id="UP000267187">
    <property type="component" value="Unassembled WGS sequence"/>
</dbReference>
<dbReference type="InterPro" id="IPR029045">
    <property type="entry name" value="ClpP/crotonase-like_dom_sf"/>
</dbReference>
<dbReference type="UniPathway" id="UPA00659"/>
<name>A0A3M0ACA2_9GAMM</name>
<dbReference type="Pfam" id="PF00378">
    <property type="entry name" value="ECH_1"/>
    <property type="match status" value="1"/>
</dbReference>
<dbReference type="AlphaFoldDB" id="A0A3M0ACA2"/>
<dbReference type="SUPFAM" id="SSF52096">
    <property type="entry name" value="ClpP/crotonase"/>
    <property type="match status" value="1"/>
</dbReference>
<dbReference type="FunFam" id="1.10.12.10:FF:000004">
    <property type="entry name" value="Delta3,5-delta2,4-dienoyl-CoA isomerase"/>
    <property type="match status" value="1"/>
</dbReference>
<dbReference type="InterPro" id="IPR001753">
    <property type="entry name" value="Enoyl-CoA_hydra/iso"/>
</dbReference>
<comment type="caution">
    <text evidence="7">The sequence shown here is derived from an EMBL/GenBank/DDBJ whole genome shotgun (WGS) entry which is preliminary data.</text>
</comment>
<evidence type="ECO:0000313" key="8">
    <source>
        <dbReference type="Proteomes" id="UP000267187"/>
    </source>
</evidence>
<dbReference type="CDD" id="cd06558">
    <property type="entry name" value="crotonase-like"/>
    <property type="match status" value="1"/>
</dbReference>
<dbReference type="NCBIfam" id="NF004794">
    <property type="entry name" value="PRK06142.1"/>
    <property type="match status" value="1"/>
</dbReference>
<dbReference type="PROSITE" id="PS00166">
    <property type="entry name" value="ENOYL_COA_HYDRATASE"/>
    <property type="match status" value="1"/>
</dbReference>
<evidence type="ECO:0000256" key="6">
    <source>
        <dbReference type="RuleBase" id="RU003707"/>
    </source>
</evidence>
<proteinExistence type="inferred from homology"/>
<evidence type="ECO:0000256" key="2">
    <source>
        <dbReference type="ARBA" id="ARBA00005254"/>
    </source>
</evidence>
<dbReference type="OrthoDB" id="4608673at2"/>